<dbReference type="eggNOG" id="COG1846">
    <property type="taxonomic scope" value="Bacteria"/>
</dbReference>
<proteinExistence type="predicted"/>
<feature type="domain" description="HTH marR-type" evidence="1">
    <location>
        <begin position="1"/>
        <end position="149"/>
    </location>
</feature>
<dbReference type="GO" id="GO:0003700">
    <property type="term" value="F:DNA-binding transcription factor activity"/>
    <property type="evidence" value="ECO:0007669"/>
    <property type="project" value="InterPro"/>
</dbReference>
<dbReference type="PRINTS" id="PR00598">
    <property type="entry name" value="HTHMARR"/>
</dbReference>
<dbReference type="SUPFAM" id="SSF46785">
    <property type="entry name" value="Winged helix' DNA-binding domain"/>
    <property type="match status" value="1"/>
</dbReference>
<dbReference type="AlphaFoldDB" id="K9GVH3"/>
<dbReference type="SMART" id="SM00347">
    <property type="entry name" value="HTH_MARR"/>
    <property type="match status" value="1"/>
</dbReference>
<accession>K9GVH3</accession>
<dbReference type="InterPro" id="IPR036388">
    <property type="entry name" value="WH-like_DNA-bd_sf"/>
</dbReference>
<protein>
    <submittedName>
        <fullName evidence="2">Transcriptional regulator, MarR family</fullName>
    </submittedName>
</protein>
<dbReference type="InterPro" id="IPR039422">
    <property type="entry name" value="MarR/SlyA-like"/>
</dbReference>
<dbReference type="PROSITE" id="PS50995">
    <property type="entry name" value="HTH_MARR_2"/>
    <property type="match status" value="1"/>
</dbReference>
<dbReference type="PANTHER" id="PTHR33164:SF43">
    <property type="entry name" value="HTH-TYPE TRANSCRIPTIONAL REPRESSOR YETL"/>
    <property type="match status" value="1"/>
</dbReference>
<reference evidence="2 3" key="1">
    <citation type="journal article" date="2013" name="Genome Announc.">
        <title>Draft Genome Sequence of an Alphaproteobacterium, Caenispirillum salinarum AK4(T), Isolated from a Solar Saltern.</title>
        <authorList>
            <person name="Khatri I."/>
            <person name="Singh A."/>
            <person name="Korpole S."/>
            <person name="Pinnaka A.K."/>
            <person name="Subramanian S."/>
        </authorList>
    </citation>
    <scope>NUCLEOTIDE SEQUENCE [LARGE SCALE GENOMIC DNA]</scope>
    <source>
        <strain evidence="2 3">AK4</strain>
    </source>
</reference>
<evidence type="ECO:0000313" key="3">
    <source>
        <dbReference type="Proteomes" id="UP000009881"/>
    </source>
</evidence>
<gene>
    <name evidence="2" type="ORF">C882_0921</name>
</gene>
<dbReference type="EMBL" id="ANHY01000015">
    <property type="protein sequence ID" value="EKV28709.1"/>
    <property type="molecule type" value="Genomic_DNA"/>
</dbReference>
<dbReference type="GO" id="GO:0006950">
    <property type="term" value="P:response to stress"/>
    <property type="evidence" value="ECO:0007669"/>
    <property type="project" value="TreeGrafter"/>
</dbReference>
<comment type="caution">
    <text evidence="2">The sequence shown here is derived from an EMBL/GenBank/DDBJ whole genome shotgun (WGS) entry which is preliminary data.</text>
</comment>
<name>K9GVH3_9PROT</name>
<dbReference type="RefSeq" id="WP_009541577.1">
    <property type="nucleotide sequence ID" value="NZ_ANHY01000015.1"/>
</dbReference>
<dbReference type="InterPro" id="IPR036390">
    <property type="entry name" value="WH_DNA-bd_sf"/>
</dbReference>
<dbReference type="OrthoDB" id="7063965at2"/>
<organism evidence="2 3">
    <name type="scientific">Caenispirillum salinarum AK4</name>
    <dbReference type="NCBI Taxonomy" id="1238182"/>
    <lineage>
        <taxon>Bacteria</taxon>
        <taxon>Pseudomonadati</taxon>
        <taxon>Pseudomonadota</taxon>
        <taxon>Alphaproteobacteria</taxon>
        <taxon>Rhodospirillales</taxon>
        <taxon>Novispirillaceae</taxon>
        <taxon>Caenispirillum</taxon>
    </lineage>
</organism>
<dbReference type="Gene3D" id="1.10.10.10">
    <property type="entry name" value="Winged helix-like DNA-binding domain superfamily/Winged helix DNA-binding domain"/>
    <property type="match status" value="1"/>
</dbReference>
<evidence type="ECO:0000313" key="2">
    <source>
        <dbReference type="EMBL" id="EKV28709.1"/>
    </source>
</evidence>
<sequence>MQDYETDAREDDRLELRTWLRLITCCNLMEREIRVRLRDSATVTLPQFDLLAVLARAPDGLVMGDISRRLMVTNGNVTALVDRLVREGLLVREVNPRDRRALVVRLSEQGWHVFHTVAPAHSEWIDELMRQIPRDKVEALYDLLADLKLSVSEARTG</sequence>
<dbReference type="InterPro" id="IPR000835">
    <property type="entry name" value="HTH_MarR-typ"/>
</dbReference>
<dbReference type="Pfam" id="PF12802">
    <property type="entry name" value="MarR_2"/>
    <property type="match status" value="1"/>
</dbReference>
<evidence type="ECO:0000259" key="1">
    <source>
        <dbReference type="PROSITE" id="PS50995"/>
    </source>
</evidence>
<dbReference type="PANTHER" id="PTHR33164">
    <property type="entry name" value="TRANSCRIPTIONAL REGULATOR, MARR FAMILY"/>
    <property type="match status" value="1"/>
</dbReference>
<keyword evidence="3" id="KW-1185">Reference proteome</keyword>
<dbReference type="STRING" id="1238182.C882_0921"/>
<dbReference type="Proteomes" id="UP000009881">
    <property type="component" value="Unassembled WGS sequence"/>
</dbReference>